<evidence type="ECO:0000313" key="2">
    <source>
        <dbReference type="Proteomes" id="UP001229486"/>
    </source>
</evidence>
<accession>A0AB73IFM0</accession>
<protein>
    <submittedName>
        <fullName evidence="1">Uncharacterized protein</fullName>
    </submittedName>
</protein>
<sequence>MFEFGNPDAILEVVLPDQAKRNEHGHTLSEDFDHLCDVTGCPKDDAWAKLALAWAWSSRYRD</sequence>
<name>A0AB73IFM0_9BURK</name>
<dbReference type="AlphaFoldDB" id="A0AB73IFM0"/>
<proteinExistence type="predicted"/>
<dbReference type="RefSeq" id="WP_392394399.1">
    <property type="nucleotide sequence ID" value="NZ_JAURTK010000005.1"/>
</dbReference>
<organism evidence="1 2">
    <name type="scientific">Paraburkholderia caledonica</name>
    <dbReference type="NCBI Taxonomy" id="134536"/>
    <lineage>
        <taxon>Bacteria</taxon>
        <taxon>Pseudomonadati</taxon>
        <taxon>Pseudomonadota</taxon>
        <taxon>Betaproteobacteria</taxon>
        <taxon>Burkholderiales</taxon>
        <taxon>Burkholderiaceae</taxon>
        <taxon>Paraburkholderia</taxon>
    </lineage>
</organism>
<evidence type="ECO:0000313" key="1">
    <source>
        <dbReference type="EMBL" id="MDP9648712.1"/>
    </source>
</evidence>
<dbReference type="EMBL" id="JAURTK010000005">
    <property type="protein sequence ID" value="MDP9648712.1"/>
    <property type="molecule type" value="Genomic_DNA"/>
</dbReference>
<comment type="caution">
    <text evidence="1">The sequence shown here is derived from an EMBL/GenBank/DDBJ whole genome shotgun (WGS) entry which is preliminary data.</text>
</comment>
<gene>
    <name evidence="1" type="ORF">J2793_004178</name>
</gene>
<dbReference type="Proteomes" id="UP001229486">
    <property type="component" value="Unassembled WGS sequence"/>
</dbReference>
<reference evidence="1" key="1">
    <citation type="submission" date="2023-07" db="EMBL/GenBank/DDBJ databases">
        <title>Sorghum-associated microbial communities from plants grown in Nebraska, USA.</title>
        <authorList>
            <person name="Schachtman D."/>
        </authorList>
    </citation>
    <scope>NUCLEOTIDE SEQUENCE</scope>
    <source>
        <strain evidence="1">DS1061</strain>
    </source>
</reference>